<evidence type="ECO:0000313" key="3">
    <source>
        <dbReference type="EMBL" id="KAJ3476800.1"/>
    </source>
</evidence>
<proteinExistence type="predicted"/>
<keyword evidence="2" id="KW-1133">Transmembrane helix</keyword>
<evidence type="ECO:0000256" key="1">
    <source>
        <dbReference type="SAM" id="MobiDB-lite"/>
    </source>
</evidence>
<feature type="compositionally biased region" description="Polar residues" evidence="1">
    <location>
        <begin position="255"/>
        <end position="264"/>
    </location>
</feature>
<reference evidence="3" key="1">
    <citation type="submission" date="2022-07" db="EMBL/GenBank/DDBJ databases">
        <title>Genome Sequence of Physisporinus lineatus.</title>
        <authorList>
            <person name="Buettner E."/>
        </authorList>
    </citation>
    <scope>NUCLEOTIDE SEQUENCE</scope>
    <source>
        <strain evidence="3">VT162</strain>
    </source>
</reference>
<keyword evidence="2" id="KW-0812">Transmembrane</keyword>
<feature type="region of interest" description="Disordered" evidence="1">
    <location>
        <begin position="207"/>
        <end position="264"/>
    </location>
</feature>
<sequence>MYTPPTENIFDFVLKGIFIRGLFETWYRSPSGSDVATLAGSFITVQLNALLDLAKTQGSDQFSPSWPGPMSETFLPLGQLVALDVFDAAVGMANPSPTSSTSSGLPIPTASAPDPTFSPAKNSKAGLIAGVTVASSVSAILLFVVLFLWIRKRDLKAGMKPPHPPVLHQRINQEHVEAANHVIEPYTLHTRQTLSNDFGSFREKRTPVISAPPEAGPSSRGTSSVQNHEHPSGTRTGTTQPAFDHATSPDRPTDHSNSGANHNFNVPDLIQRLTQALANVSSTRRGMESDDPPEYEQ</sequence>
<keyword evidence="2" id="KW-0472">Membrane</keyword>
<comment type="caution">
    <text evidence="3">The sequence shown here is derived from an EMBL/GenBank/DDBJ whole genome shotgun (WGS) entry which is preliminary data.</text>
</comment>
<dbReference type="EMBL" id="JANAWD010000666">
    <property type="protein sequence ID" value="KAJ3476800.1"/>
    <property type="molecule type" value="Genomic_DNA"/>
</dbReference>
<feature type="transmembrane region" description="Helical" evidence="2">
    <location>
        <begin position="127"/>
        <end position="150"/>
    </location>
</feature>
<name>A0AAD5USV6_9APHY</name>
<evidence type="ECO:0000256" key="2">
    <source>
        <dbReference type="SAM" id="Phobius"/>
    </source>
</evidence>
<evidence type="ECO:0000313" key="4">
    <source>
        <dbReference type="Proteomes" id="UP001212997"/>
    </source>
</evidence>
<dbReference type="Proteomes" id="UP001212997">
    <property type="component" value="Unassembled WGS sequence"/>
</dbReference>
<feature type="region of interest" description="Disordered" evidence="1">
    <location>
        <begin position="96"/>
        <end position="116"/>
    </location>
</feature>
<keyword evidence="4" id="KW-1185">Reference proteome</keyword>
<accession>A0AAD5USV6</accession>
<gene>
    <name evidence="3" type="ORF">NLI96_g10908</name>
</gene>
<organism evidence="3 4">
    <name type="scientific">Meripilus lineatus</name>
    <dbReference type="NCBI Taxonomy" id="2056292"/>
    <lineage>
        <taxon>Eukaryota</taxon>
        <taxon>Fungi</taxon>
        <taxon>Dikarya</taxon>
        <taxon>Basidiomycota</taxon>
        <taxon>Agaricomycotina</taxon>
        <taxon>Agaricomycetes</taxon>
        <taxon>Polyporales</taxon>
        <taxon>Meripilaceae</taxon>
        <taxon>Meripilus</taxon>
    </lineage>
</organism>
<dbReference type="AlphaFoldDB" id="A0AAD5USV6"/>
<protein>
    <submittedName>
        <fullName evidence="3">Uncharacterized protein</fullName>
    </submittedName>
</protein>